<proteinExistence type="predicted"/>
<protein>
    <recommendedName>
        <fullName evidence="4">Zinc finger/thioredoxin putative domain-containing protein</fullName>
    </recommendedName>
</protein>
<sequence length="135" mass="14321">MSRDNRIAVDCSNCGQVYQVMPPQADLRAQCRRCGTVFVIPATAAARPGGGRPVRRPSEEGRAADALAVLPLVAAGGGVLGMRSLRVEDQQAAPSEAMPRSRVARLSKPRGEQRFASLSPRRDAAPAAALDLRFA</sequence>
<dbReference type="AlphaFoldDB" id="A0A5C5YTZ5"/>
<gene>
    <name evidence="2" type="ORF">Pla123a_12740</name>
</gene>
<accession>A0A5C5YTZ5</accession>
<evidence type="ECO:0000256" key="1">
    <source>
        <dbReference type="SAM" id="MobiDB-lite"/>
    </source>
</evidence>
<organism evidence="2 3">
    <name type="scientific">Posidoniimonas polymericola</name>
    <dbReference type="NCBI Taxonomy" id="2528002"/>
    <lineage>
        <taxon>Bacteria</taxon>
        <taxon>Pseudomonadati</taxon>
        <taxon>Planctomycetota</taxon>
        <taxon>Planctomycetia</taxon>
        <taxon>Pirellulales</taxon>
        <taxon>Lacipirellulaceae</taxon>
        <taxon>Posidoniimonas</taxon>
    </lineage>
</organism>
<evidence type="ECO:0000313" key="3">
    <source>
        <dbReference type="Proteomes" id="UP000318478"/>
    </source>
</evidence>
<evidence type="ECO:0000313" key="2">
    <source>
        <dbReference type="EMBL" id="TWT78482.1"/>
    </source>
</evidence>
<dbReference type="EMBL" id="SJPO01000002">
    <property type="protein sequence ID" value="TWT78482.1"/>
    <property type="molecule type" value="Genomic_DNA"/>
</dbReference>
<feature type="region of interest" description="Disordered" evidence="1">
    <location>
        <begin position="90"/>
        <end position="123"/>
    </location>
</feature>
<evidence type="ECO:0008006" key="4">
    <source>
        <dbReference type="Google" id="ProtNLM"/>
    </source>
</evidence>
<name>A0A5C5YTZ5_9BACT</name>
<comment type="caution">
    <text evidence="2">The sequence shown here is derived from an EMBL/GenBank/DDBJ whole genome shotgun (WGS) entry which is preliminary data.</text>
</comment>
<dbReference type="Proteomes" id="UP000318478">
    <property type="component" value="Unassembled WGS sequence"/>
</dbReference>
<keyword evidence="3" id="KW-1185">Reference proteome</keyword>
<reference evidence="2 3" key="1">
    <citation type="submission" date="2019-02" db="EMBL/GenBank/DDBJ databases">
        <title>Deep-cultivation of Planctomycetes and their phenomic and genomic characterization uncovers novel biology.</title>
        <authorList>
            <person name="Wiegand S."/>
            <person name="Jogler M."/>
            <person name="Boedeker C."/>
            <person name="Pinto D."/>
            <person name="Vollmers J."/>
            <person name="Rivas-Marin E."/>
            <person name="Kohn T."/>
            <person name="Peeters S.H."/>
            <person name="Heuer A."/>
            <person name="Rast P."/>
            <person name="Oberbeckmann S."/>
            <person name="Bunk B."/>
            <person name="Jeske O."/>
            <person name="Meyerdierks A."/>
            <person name="Storesund J.E."/>
            <person name="Kallscheuer N."/>
            <person name="Luecker S."/>
            <person name="Lage O.M."/>
            <person name="Pohl T."/>
            <person name="Merkel B.J."/>
            <person name="Hornburger P."/>
            <person name="Mueller R.-W."/>
            <person name="Bruemmer F."/>
            <person name="Labrenz M."/>
            <person name="Spormann A.M."/>
            <person name="Op Den Camp H."/>
            <person name="Overmann J."/>
            <person name="Amann R."/>
            <person name="Jetten M.S.M."/>
            <person name="Mascher T."/>
            <person name="Medema M.H."/>
            <person name="Devos D.P."/>
            <person name="Kaster A.-K."/>
            <person name="Ovreas L."/>
            <person name="Rohde M."/>
            <person name="Galperin M.Y."/>
            <person name="Jogler C."/>
        </authorList>
    </citation>
    <scope>NUCLEOTIDE SEQUENCE [LARGE SCALE GENOMIC DNA]</scope>
    <source>
        <strain evidence="2 3">Pla123a</strain>
    </source>
</reference>